<accession>A0A1F6VMU2</accession>
<evidence type="ECO:0000259" key="1">
    <source>
        <dbReference type="PROSITE" id="PS50164"/>
    </source>
</evidence>
<dbReference type="Pfam" id="PF01541">
    <property type="entry name" value="GIY-YIG"/>
    <property type="match status" value="1"/>
</dbReference>
<dbReference type="CDD" id="cd10449">
    <property type="entry name" value="GIY-YIG_SLX1_like"/>
    <property type="match status" value="1"/>
</dbReference>
<reference evidence="2 3" key="1">
    <citation type="journal article" date="2016" name="Nat. Commun.">
        <title>Thousands of microbial genomes shed light on interconnected biogeochemical processes in an aquifer system.</title>
        <authorList>
            <person name="Anantharaman K."/>
            <person name="Brown C.T."/>
            <person name="Hug L.A."/>
            <person name="Sharon I."/>
            <person name="Castelle C.J."/>
            <person name="Probst A.J."/>
            <person name="Thomas B.C."/>
            <person name="Singh A."/>
            <person name="Wilkins M.J."/>
            <person name="Karaoz U."/>
            <person name="Brodie E.L."/>
            <person name="Williams K.H."/>
            <person name="Hubbard S.S."/>
            <person name="Banfield J.F."/>
        </authorList>
    </citation>
    <scope>NUCLEOTIDE SEQUENCE [LARGE SCALE GENOMIC DNA]</scope>
</reference>
<feature type="domain" description="GIY-YIG" evidence="1">
    <location>
        <begin position="1"/>
        <end position="78"/>
    </location>
</feature>
<name>A0A1F6VMU2_9BACT</name>
<dbReference type="AlphaFoldDB" id="A0A1F6VMU2"/>
<dbReference type="Proteomes" id="UP000177112">
    <property type="component" value="Unassembled WGS sequence"/>
</dbReference>
<dbReference type="SUPFAM" id="SSF82771">
    <property type="entry name" value="GIY-YIG endonuclease"/>
    <property type="match status" value="1"/>
</dbReference>
<dbReference type="STRING" id="1801748.A3B84_02220"/>
<dbReference type="InterPro" id="IPR000305">
    <property type="entry name" value="GIY-YIG_endonuc"/>
</dbReference>
<evidence type="ECO:0000313" key="2">
    <source>
        <dbReference type="EMBL" id="OGI70933.1"/>
    </source>
</evidence>
<organism evidence="2 3">
    <name type="scientific">Candidatus Nomurabacteria bacterium RIFCSPHIGHO2_02_FULL_35_13</name>
    <dbReference type="NCBI Taxonomy" id="1801748"/>
    <lineage>
        <taxon>Bacteria</taxon>
        <taxon>Candidatus Nomuraibacteriota</taxon>
    </lineage>
</organism>
<dbReference type="InterPro" id="IPR035901">
    <property type="entry name" value="GIY-YIG_endonuc_sf"/>
</dbReference>
<protein>
    <submittedName>
        <fullName evidence="2">Excinuclease ABC subunit C</fullName>
    </submittedName>
</protein>
<evidence type="ECO:0000313" key="3">
    <source>
        <dbReference type="Proteomes" id="UP000177112"/>
    </source>
</evidence>
<dbReference type="PROSITE" id="PS50164">
    <property type="entry name" value="GIY_YIG"/>
    <property type="match status" value="1"/>
</dbReference>
<comment type="caution">
    <text evidence="2">The sequence shown here is derived from an EMBL/GenBank/DDBJ whole genome shotgun (WGS) entry which is preliminary data.</text>
</comment>
<proteinExistence type="predicted"/>
<sequence length="87" mass="10815">MFYIYCLQSEKEKEELYFGFTNDLKNRLKEHNSGHNFSTKRYMPWKLIYYEACLLESDARRREKYLKTNMGRRMLKRRLKDYIKVVS</sequence>
<dbReference type="EMBL" id="MFTY01000024">
    <property type="protein sequence ID" value="OGI70933.1"/>
    <property type="molecule type" value="Genomic_DNA"/>
</dbReference>
<gene>
    <name evidence="2" type="ORF">A3B84_02220</name>
</gene>
<dbReference type="Gene3D" id="3.40.1440.10">
    <property type="entry name" value="GIY-YIG endonuclease"/>
    <property type="match status" value="1"/>
</dbReference>
<dbReference type="SMART" id="SM00465">
    <property type="entry name" value="GIYc"/>
    <property type="match status" value="1"/>
</dbReference>